<dbReference type="AlphaFoldDB" id="A0A9N9L303"/>
<comment type="caution">
    <text evidence="1">The sequence shown here is derived from an EMBL/GenBank/DDBJ whole genome shotgun (WGS) entry which is preliminary data.</text>
</comment>
<keyword evidence="2" id="KW-1185">Reference proteome</keyword>
<evidence type="ECO:0000313" key="1">
    <source>
        <dbReference type="EMBL" id="CAG8959290.1"/>
    </source>
</evidence>
<name>A0A9N9L303_9HELO</name>
<accession>A0A9N9L303</accession>
<reference evidence="1" key="1">
    <citation type="submission" date="2021-07" db="EMBL/GenBank/DDBJ databases">
        <authorList>
            <person name="Durling M."/>
        </authorList>
    </citation>
    <scope>NUCLEOTIDE SEQUENCE</scope>
</reference>
<dbReference type="EMBL" id="CAJVRL010000091">
    <property type="protein sequence ID" value="CAG8959290.1"/>
    <property type="molecule type" value="Genomic_DNA"/>
</dbReference>
<sequence length="130" mass="14716">MNSRKEISSVIKAPQGLAKAAHEYAIARILLSHAQREFTAASKLTPIDLSRSAIIGMNAAVDEQRELYLPLGVRIDERSFIEWLLKASKDFFEPVHELLQEAELEVRQTKEQYDAALFLALDQFLPFASE</sequence>
<organism evidence="1 2">
    <name type="scientific">Hymenoscyphus fraxineus</name>
    <dbReference type="NCBI Taxonomy" id="746836"/>
    <lineage>
        <taxon>Eukaryota</taxon>
        <taxon>Fungi</taxon>
        <taxon>Dikarya</taxon>
        <taxon>Ascomycota</taxon>
        <taxon>Pezizomycotina</taxon>
        <taxon>Leotiomycetes</taxon>
        <taxon>Helotiales</taxon>
        <taxon>Helotiaceae</taxon>
        <taxon>Hymenoscyphus</taxon>
    </lineage>
</organism>
<protein>
    <submittedName>
        <fullName evidence="1">Uncharacterized protein</fullName>
    </submittedName>
</protein>
<proteinExistence type="predicted"/>
<gene>
    <name evidence="1" type="ORF">HYFRA_00013060</name>
</gene>
<evidence type="ECO:0000313" key="2">
    <source>
        <dbReference type="Proteomes" id="UP000696280"/>
    </source>
</evidence>
<dbReference type="Proteomes" id="UP000696280">
    <property type="component" value="Unassembled WGS sequence"/>
</dbReference>